<reference evidence="2" key="1">
    <citation type="submission" date="2021-02" db="EMBL/GenBank/DDBJ databases">
        <authorList>
            <person name="Dougan E. K."/>
            <person name="Rhodes N."/>
            <person name="Thang M."/>
            <person name="Chan C."/>
        </authorList>
    </citation>
    <scope>NUCLEOTIDE SEQUENCE</scope>
</reference>
<evidence type="ECO:0000256" key="1">
    <source>
        <dbReference type="ARBA" id="ARBA00010568"/>
    </source>
</evidence>
<dbReference type="Gene3D" id="3.30.760.10">
    <property type="entry name" value="RNA Cap, Translation Initiation Factor Eif4e"/>
    <property type="match status" value="1"/>
</dbReference>
<comment type="caution">
    <text evidence="2">The sequence shown here is derived from an EMBL/GenBank/DDBJ whole genome shotgun (WGS) entry which is preliminary data.</text>
</comment>
<dbReference type="EMBL" id="CAJNJA010065254">
    <property type="protein sequence ID" value="CAE7884876.1"/>
    <property type="molecule type" value="Genomic_DNA"/>
</dbReference>
<organism evidence="2 3">
    <name type="scientific">Symbiodinium necroappetens</name>
    <dbReference type="NCBI Taxonomy" id="1628268"/>
    <lineage>
        <taxon>Eukaryota</taxon>
        <taxon>Sar</taxon>
        <taxon>Alveolata</taxon>
        <taxon>Dinophyceae</taxon>
        <taxon>Suessiales</taxon>
        <taxon>Symbiodiniaceae</taxon>
        <taxon>Symbiodinium</taxon>
    </lineage>
</organism>
<dbReference type="Pfam" id="PF08939">
    <property type="entry name" value="Bles03"/>
    <property type="match status" value="1"/>
</dbReference>
<proteinExistence type="inferred from homology"/>
<name>A0A813B073_9DINO</name>
<evidence type="ECO:0000313" key="3">
    <source>
        <dbReference type="Proteomes" id="UP000601435"/>
    </source>
</evidence>
<dbReference type="PANTHER" id="PTHR31977:SF1">
    <property type="entry name" value="UPF0696 PROTEIN C11ORF68"/>
    <property type="match status" value="1"/>
</dbReference>
<dbReference type="OrthoDB" id="2155309at2759"/>
<dbReference type="AlphaFoldDB" id="A0A813B073"/>
<gene>
    <name evidence="2" type="ORF">SNEC2469_LOCUS29225</name>
</gene>
<protein>
    <submittedName>
        <fullName evidence="2">Uncharacterized protein</fullName>
    </submittedName>
</protein>
<dbReference type="PANTHER" id="PTHR31977">
    <property type="entry name" value="UPF0696 PROTEIN C11ORF68"/>
    <property type="match status" value="1"/>
</dbReference>
<dbReference type="SUPFAM" id="SSF55418">
    <property type="entry name" value="eIF4e-like"/>
    <property type="match status" value="1"/>
</dbReference>
<accession>A0A813B073</accession>
<evidence type="ECO:0000313" key="2">
    <source>
        <dbReference type="EMBL" id="CAE7884876.1"/>
    </source>
</evidence>
<sequence>MQRGKWLFFLPPPDMDRVWPELVWALNSGALGDARAMTVGPGDEGDYLCCVYMGNCFDPTEAESVRSGLQAVLSGLVTKVVLHLKPDLYACCQIYRGNPWNLSPTLATCKIQCSQDRTLQVPQPLVHPYRHDREQLARLLQAVEETMEIPPLLLEKADSRAMLESLHAVALHPNGDFPIIKMCAVLKESEHDRGPGGGSPGQGSGSSQSCVCLLGVHARALGQCPSSRQPLYA</sequence>
<comment type="similarity">
    <text evidence="1">Belongs to the UPF0696 family.</text>
</comment>
<dbReference type="InterPro" id="IPR015034">
    <property type="entry name" value="Bles03"/>
</dbReference>
<dbReference type="Proteomes" id="UP000601435">
    <property type="component" value="Unassembled WGS sequence"/>
</dbReference>
<dbReference type="InterPro" id="IPR023398">
    <property type="entry name" value="TIF_eIF4e-like"/>
</dbReference>
<keyword evidence="3" id="KW-1185">Reference proteome</keyword>